<evidence type="ECO:0000313" key="4">
    <source>
        <dbReference type="Proteomes" id="UP000008810"/>
    </source>
</evidence>
<organism evidence="2">
    <name type="scientific">Brachypodium distachyon</name>
    <name type="common">Purple false brome</name>
    <name type="synonym">Trachynia distachya</name>
    <dbReference type="NCBI Taxonomy" id="15368"/>
    <lineage>
        <taxon>Eukaryota</taxon>
        <taxon>Viridiplantae</taxon>
        <taxon>Streptophyta</taxon>
        <taxon>Embryophyta</taxon>
        <taxon>Tracheophyta</taxon>
        <taxon>Spermatophyta</taxon>
        <taxon>Magnoliopsida</taxon>
        <taxon>Liliopsida</taxon>
        <taxon>Poales</taxon>
        <taxon>Poaceae</taxon>
        <taxon>BOP clade</taxon>
        <taxon>Pooideae</taxon>
        <taxon>Stipodae</taxon>
        <taxon>Brachypodieae</taxon>
        <taxon>Brachypodium</taxon>
    </lineage>
</organism>
<dbReference type="Proteomes" id="UP000008810">
    <property type="component" value="Chromosome 4"/>
</dbReference>
<dbReference type="AlphaFoldDB" id="A0A2K2CPE2"/>
<dbReference type="GeneID" id="106866783"/>
<dbReference type="Gramene" id="PNT63894">
    <property type="protein sequence ID" value="PNT63894"/>
    <property type="gene ID" value="BRADI_4g22047v3"/>
</dbReference>
<dbReference type="EMBL" id="CM000883">
    <property type="protein sequence ID" value="PNT63894.1"/>
    <property type="molecule type" value="Genomic_DNA"/>
</dbReference>
<dbReference type="RefSeq" id="XP_014758069.1">
    <property type="nucleotide sequence ID" value="XM_014902583.2"/>
</dbReference>
<proteinExistence type="predicted"/>
<reference evidence="2" key="2">
    <citation type="submission" date="2017-06" db="EMBL/GenBank/DDBJ databases">
        <title>WGS assembly of Brachypodium distachyon.</title>
        <authorList>
            <consortium name="The International Brachypodium Initiative"/>
            <person name="Lucas S."/>
            <person name="Harmon-Smith M."/>
            <person name="Lail K."/>
            <person name="Tice H."/>
            <person name="Grimwood J."/>
            <person name="Bruce D."/>
            <person name="Barry K."/>
            <person name="Shu S."/>
            <person name="Lindquist E."/>
            <person name="Wang M."/>
            <person name="Pitluck S."/>
            <person name="Vogel J.P."/>
            <person name="Garvin D.F."/>
            <person name="Mockler T.C."/>
            <person name="Schmutz J."/>
            <person name="Rokhsar D."/>
            <person name="Bevan M.W."/>
        </authorList>
    </citation>
    <scope>NUCLEOTIDE SEQUENCE</scope>
    <source>
        <strain evidence="2">Bd21</strain>
    </source>
</reference>
<reference evidence="2 3" key="1">
    <citation type="journal article" date="2010" name="Nature">
        <title>Genome sequencing and analysis of the model grass Brachypodium distachyon.</title>
        <authorList>
            <consortium name="International Brachypodium Initiative"/>
        </authorList>
    </citation>
    <scope>NUCLEOTIDE SEQUENCE [LARGE SCALE GENOMIC DNA]</scope>
    <source>
        <strain evidence="2">Bd21</strain>
        <strain evidence="3">cv. Bd21</strain>
    </source>
</reference>
<keyword evidence="4" id="KW-1185">Reference proteome</keyword>
<dbReference type="EnsemblPlants" id="PNT63894">
    <property type="protein sequence ID" value="PNT63894"/>
    <property type="gene ID" value="BRADI_4g22047v3"/>
</dbReference>
<evidence type="ECO:0000256" key="1">
    <source>
        <dbReference type="SAM" id="MobiDB-lite"/>
    </source>
</evidence>
<dbReference type="KEGG" id="bdi:106866783"/>
<accession>A0A2K2CPE2</accession>
<feature type="region of interest" description="Disordered" evidence="1">
    <location>
        <begin position="155"/>
        <end position="188"/>
    </location>
</feature>
<evidence type="ECO:0000313" key="3">
    <source>
        <dbReference type="EnsemblPlants" id="PNT63894"/>
    </source>
</evidence>
<reference evidence="3" key="3">
    <citation type="submission" date="2018-08" db="UniProtKB">
        <authorList>
            <consortium name="EnsemblPlants"/>
        </authorList>
    </citation>
    <scope>IDENTIFICATION</scope>
    <source>
        <strain evidence="3">cv. Bd21</strain>
    </source>
</reference>
<gene>
    <name evidence="3" type="primary">LOC106866783</name>
    <name evidence="2" type="ORF">BRADI_4g22047v3</name>
</gene>
<evidence type="ECO:0000313" key="2">
    <source>
        <dbReference type="EMBL" id="PNT63894.1"/>
    </source>
</evidence>
<protein>
    <submittedName>
        <fullName evidence="2 3">Uncharacterized protein</fullName>
    </submittedName>
</protein>
<name>A0A2K2CPE2_BRADI</name>
<sequence>MADVSMADVSKEKLRSILAQAEAAAKKIRAQRVHVLALQFLLADDPPSDAAGLKRLKGFVSGVIDKYHHEGLEAGARDLTCVLNMAAASGASLALNSSFPVMSEEQLYEALLAHAQEIPAGSTAFSRVEAALFAVKLAQEYLLPRCVEHLAQITSPDDTAGEPPQAGIGGETGQPAEEKVPQESGGSLEQASDYVDRALILVNLAVQHVDLAAAVMSSFVDPAAEEDDAKSSDDSDEFVVIT</sequence>